<reference evidence="2 3" key="1">
    <citation type="journal article" date="2013" name="Genome Biol.">
        <title>The genome sequence of the most widely cultivated cacao type and its use to identify candidate genes regulating pod color.</title>
        <authorList>
            <person name="Motamayor J.C."/>
            <person name="Mockaitis K."/>
            <person name="Schmutz J."/>
            <person name="Haiminen N."/>
            <person name="Iii D.L."/>
            <person name="Cornejo O."/>
            <person name="Findley S.D."/>
            <person name="Zheng P."/>
            <person name="Utro F."/>
            <person name="Royaert S."/>
            <person name="Saski C."/>
            <person name="Jenkins J."/>
            <person name="Podicheti R."/>
            <person name="Zhao M."/>
            <person name="Scheffler B.E."/>
            <person name="Stack J.C."/>
            <person name="Feltus F.A."/>
            <person name="Mustiga G.M."/>
            <person name="Amores F."/>
            <person name="Phillips W."/>
            <person name="Marelli J.P."/>
            <person name="May G.D."/>
            <person name="Shapiro H."/>
            <person name="Ma J."/>
            <person name="Bustamante C.D."/>
            <person name="Schnell R.J."/>
            <person name="Main D."/>
            <person name="Gilbert D."/>
            <person name="Parida L."/>
            <person name="Kuhn D.N."/>
        </authorList>
    </citation>
    <scope>NUCLEOTIDE SEQUENCE [LARGE SCALE GENOMIC DNA]</scope>
    <source>
        <strain evidence="3">cv. Matina 1-6</strain>
    </source>
</reference>
<organism evidence="2 3">
    <name type="scientific">Theobroma cacao</name>
    <name type="common">Cacao</name>
    <name type="synonym">Cocoa</name>
    <dbReference type="NCBI Taxonomy" id="3641"/>
    <lineage>
        <taxon>Eukaryota</taxon>
        <taxon>Viridiplantae</taxon>
        <taxon>Streptophyta</taxon>
        <taxon>Embryophyta</taxon>
        <taxon>Tracheophyta</taxon>
        <taxon>Spermatophyta</taxon>
        <taxon>Magnoliopsida</taxon>
        <taxon>eudicotyledons</taxon>
        <taxon>Gunneridae</taxon>
        <taxon>Pentapetalae</taxon>
        <taxon>rosids</taxon>
        <taxon>malvids</taxon>
        <taxon>Malvales</taxon>
        <taxon>Malvaceae</taxon>
        <taxon>Byttnerioideae</taxon>
        <taxon>Theobroma</taxon>
    </lineage>
</organism>
<keyword evidence="1" id="KW-0812">Transmembrane</keyword>
<protein>
    <submittedName>
        <fullName evidence="2">Uncharacterized protein</fullName>
    </submittedName>
</protein>
<evidence type="ECO:0000256" key="1">
    <source>
        <dbReference type="SAM" id="Phobius"/>
    </source>
</evidence>
<dbReference type="HOGENOM" id="CLU_2350909_0_0_1"/>
<keyword evidence="1" id="KW-0472">Membrane</keyword>
<keyword evidence="3" id="KW-1185">Reference proteome</keyword>
<dbReference type="Gramene" id="EOY25913">
    <property type="protein sequence ID" value="EOY25913"/>
    <property type="gene ID" value="TCM_027282"/>
</dbReference>
<proteinExistence type="predicted"/>
<dbReference type="EMBL" id="CM001884">
    <property type="protein sequence ID" value="EOY25913.1"/>
    <property type="molecule type" value="Genomic_DNA"/>
</dbReference>
<evidence type="ECO:0000313" key="3">
    <source>
        <dbReference type="Proteomes" id="UP000026915"/>
    </source>
</evidence>
<name>A0A061G908_THECC</name>
<feature type="transmembrane region" description="Helical" evidence="1">
    <location>
        <begin position="63"/>
        <end position="81"/>
    </location>
</feature>
<evidence type="ECO:0000313" key="2">
    <source>
        <dbReference type="EMBL" id="EOY25913.1"/>
    </source>
</evidence>
<feature type="transmembrane region" description="Helical" evidence="1">
    <location>
        <begin position="35"/>
        <end position="57"/>
    </location>
</feature>
<sequence length="97" mass="11165">MMSHAALKFANKKREDFAVSDAEVVRRGRPETPPFCSCLVIPCFISSSFLLAGYFHVLWQNFFPFYFLLLFLVVCVKELLFDIKEKRGCLTGTAFFP</sequence>
<dbReference type="InParanoid" id="A0A061G908"/>
<gene>
    <name evidence="2" type="ORF">TCM_027282</name>
</gene>
<dbReference type="AlphaFoldDB" id="A0A061G908"/>
<keyword evidence="1" id="KW-1133">Transmembrane helix</keyword>
<dbReference type="Proteomes" id="UP000026915">
    <property type="component" value="Chromosome 6"/>
</dbReference>
<accession>A0A061G908</accession>